<dbReference type="GO" id="GO:0005829">
    <property type="term" value="C:cytosol"/>
    <property type="evidence" value="ECO:0007669"/>
    <property type="project" value="TreeGrafter"/>
</dbReference>
<dbReference type="GO" id="GO:0033969">
    <property type="term" value="F:gamma-glutamyl-gamma-aminobutyrate hydrolase activity"/>
    <property type="evidence" value="ECO:0007669"/>
    <property type="project" value="TreeGrafter"/>
</dbReference>
<organism evidence="1 2">
    <name type="scientific">Nocardioides aromaticivorans</name>
    <dbReference type="NCBI Taxonomy" id="200618"/>
    <lineage>
        <taxon>Bacteria</taxon>
        <taxon>Bacillati</taxon>
        <taxon>Actinomycetota</taxon>
        <taxon>Actinomycetes</taxon>
        <taxon>Propionibacteriales</taxon>
        <taxon>Nocardioidaceae</taxon>
        <taxon>Nocardioides</taxon>
    </lineage>
</organism>
<reference evidence="1 2" key="1">
    <citation type="submission" date="2020-07" db="EMBL/GenBank/DDBJ databases">
        <title>Sequencing the genomes of 1000 actinobacteria strains.</title>
        <authorList>
            <person name="Klenk H.-P."/>
        </authorList>
    </citation>
    <scope>NUCLEOTIDE SEQUENCE [LARGE SCALE GENOMIC DNA]</scope>
    <source>
        <strain evidence="1 2">DSM 15131</strain>
    </source>
</reference>
<sequence>MSGVRRPVIGIAGHHQLVPRPFGELPVHGAAAAYAAAVTACGGRPVVVPPGAGPGLLDVLDGVVLTGGDDVGADPARDADETALVRAVVAAGVPLLGACRGLQVMAVALGGVLDDVTGHCRPAAGHAVTTRPGSVVHGLVGAAVTTTALHRQAVAAPGRHWRATAWAMDGTIEAIEATDPALPALGVQWHPELFWNDAPQDPTGPAVFAWLVRLAENGSTGARRRA</sequence>
<dbReference type="PROSITE" id="PS51273">
    <property type="entry name" value="GATASE_TYPE_1"/>
    <property type="match status" value="1"/>
</dbReference>
<evidence type="ECO:0000313" key="1">
    <source>
        <dbReference type="EMBL" id="NYI45544.1"/>
    </source>
</evidence>
<evidence type="ECO:0000313" key="2">
    <source>
        <dbReference type="Proteomes" id="UP000562045"/>
    </source>
</evidence>
<dbReference type="InterPro" id="IPR029062">
    <property type="entry name" value="Class_I_gatase-like"/>
</dbReference>
<keyword evidence="1" id="KW-0315">Glutamine amidotransferase</keyword>
<dbReference type="Proteomes" id="UP000562045">
    <property type="component" value="Unassembled WGS sequence"/>
</dbReference>
<dbReference type="Gene3D" id="3.40.50.880">
    <property type="match status" value="1"/>
</dbReference>
<dbReference type="GO" id="GO:0006598">
    <property type="term" value="P:polyamine catabolic process"/>
    <property type="evidence" value="ECO:0007669"/>
    <property type="project" value="TreeGrafter"/>
</dbReference>
<dbReference type="InterPro" id="IPR044668">
    <property type="entry name" value="PuuD-like"/>
</dbReference>
<dbReference type="PANTHER" id="PTHR43235">
    <property type="entry name" value="GLUTAMINE AMIDOTRANSFERASE PB2B2.05-RELATED"/>
    <property type="match status" value="1"/>
</dbReference>
<dbReference type="GO" id="GO:0016740">
    <property type="term" value="F:transferase activity"/>
    <property type="evidence" value="ECO:0007669"/>
    <property type="project" value="UniProtKB-KW"/>
</dbReference>
<gene>
    <name evidence="1" type="ORF">BJ993_002624</name>
</gene>
<dbReference type="EMBL" id="JACBZM010000001">
    <property type="protein sequence ID" value="NYI45544.1"/>
    <property type="molecule type" value="Genomic_DNA"/>
</dbReference>
<dbReference type="RefSeq" id="WP_179649149.1">
    <property type="nucleotide sequence ID" value="NZ_JACBZM010000001.1"/>
</dbReference>
<accession>A0A7Y9ZHH9</accession>
<proteinExistence type="predicted"/>
<dbReference type="PANTHER" id="PTHR43235:SF1">
    <property type="entry name" value="GLUTAMINE AMIDOTRANSFERASE PB2B2.05-RELATED"/>
    <property type="match status" value="1"/>
</dbReference>
<name>A0A7Y9ZHH9_9ACTN</name>
<dbReference type="SUPFAM" id="SSF52317">
    <property type="entry name" value="Class I glutamine amidotransferase-like"/>
    <property type="match status" value="1"/>
</dbReference>
<dbReference type="Pfam" id="PF07722">
    <property type="entry name" value="Peptidase_C26"/>
    <property type="match status" value="1"/>
</dbReference>
<protein>
    <submittedName>
        <fullName evidence="1">Putative glutamine amidotransferase</fullName>
    </submittedName>
</protein>
<comment type="caution">
    <text evidence="1">The sequence shown here is derived from an EMBL/GenBank/DDBJ whole genome shotgun (WGS) entry which is preliminary data.</text>
</comment>
<dbReference type="InterPro" id="IPR011697">
    <property type="entry name" value="Peptidase_C26"/>
</dbReference>
<keyword evidence="1" id="KW-0808">Transferase</keyword>
<dbReference type="AlphaFoldDB" id="A0A7Y9ZHH9"/>